<gene>
    <name evidence="2" type="ORF">POM88_047695</name>
</gene>
<dbReference type="InterPro" id="IPR050796">
    <property type="entry name" value="SCF_F-box_component"/>
</dbReference>
<evidence type="ECO:0000259" key="1">
    <source>
        <dbReference type="Pfam" id="PF08268"/>
    </source>
</evidence>
<dbReference type="PANTHER" id="PTHR31672">
    <property type="entry name" value="BNACNNG10540D PROTEIN"/>
    <property type="match status" value="1"/>
</dbReference>
<evidence type="ECO:0000313" key="2">
    <source>
        <dbReference type="EMBL" id="KAK1354439.1"/>
    </source>
</evidence>
<reference evidence="2" key="2">
    <citation type="submission" date="2023-05" db="EMBL/GenBank/DDBJ databases">
        <authorList>
            <person name="Schelkunov M.I."/>
        </authorList>
    </citation>
    <scope>NUCLEOTIDE SEQUENCE</scope>
    <source>
        <strain evidence="2">Hsosn_3</strain>
        <tissue evidence="2">Leaf</tissue>
    </source>
</reference>
<accession>A0AAD8LZU0</accession>
<feature type="domain" description="F-box associated beta-propeller type 3" evidence="1">
    <location>
        <begin position="28"/>
        <end position="231"/>
    </location>
</feature>
<dbReference type="Proteomes" id="UP001237642">
    <property type="component" value="Unassembled WGS sequence"/>
</dbReference>
<evidence type="ECO:0000313" key="3">
    <source>
        <dbReference type="Proteomes" id="UP001237642"/>
    </source>
</evidence>
<protein>
    <recommendedName>
        <fullName evidence="1">F-box associated beta-propeller type 3 domain-containing protein</fullName>
    </recommendedName>
</protein>
<proteinExistence type="predicted"/>
<sequence length="308" mass="35581">MAKHKPSLLMISKDATYKSPPRFASIDFQYYLHLPLHFRVVGSCNGIICLVAKQHCYLWNPSTAQSKELPKYPRFNQKATMDYNHDRVRVAFGFDSVSDEYKVFKFTSPEYIYNKTTGAPVLQLYSTGTDSWKVINFPFKCPSGVLCHQDLILGPVINGVLHMGFKRQLVLFDLHNEVFTVIPIPSSKFIKSNVLDFESSVAVIFQSKRKRSRISLWTLADVRGQLFWIKKFNIDLRSMYWIYSYLGGGLLYGENVRDVLYDYINKNFKSFPRLSKKPEAVFKHTETLASIEGFKPSAFLISKFYPQV</sequence>
<dbReference type="AlphaFoldDB" id="A0AAD8LZU0"/>
<dbReference type="InterPro" id="IPR013187">
    <property type="entry name" value="F-box-assoc_dom_typ3"/>
</dbReference>
<dbReference type="NCBIfam" id="TIGR01640">
    <property type="entry name" value="F_box_assoc_1"/>
    <property type="match status" value="1"/>
</dbReference>
<keyword evidence="3" id="KW-1185">Reference proteome</keyword>
<dbReference type="InterPro" id="IPR017451">
    <property type="entry name" value="F-box-assoc_interact_dom"/>
</dbReference>
<dbReference type="Pfam" id="PF08268">
    <property type="entry name" value="FBA_3"/>
    <property type="match status" value="1"/>
</dbReference>
<comment type="caution">
    <text evidence="2">The sequence shown here is derived from an EMBL/GenBank/DDBJ whole genome shotgun (WGS) entry which is preliminary data.</text>
</comment>
<name>A0AAD8LZU0_9APIA</name>
<dbReference type="EMBL" id="JAUIZM010000011">
    <property type="protein sequence ID" value="KAK1354439.1"/>
    <property type="molecule type" value="Genomic_DNA"/>
</dbReference>
<organism evidence="2 3">
    <name type="scientific">Heracleum sosnowskyi</name>
    <dbReference type="NCBI Taxonomy" id="360622"/>
    <lineage>
        <taxon>Eukaryota</taxon>
        <taxon>Viridiplantae</taxon>
        <taxon>Streptophyta</taxon>
        <taxon>Embryophyta</taxon>
        <taxon>Tracheophyta</taxon>
        <taxon>Spermatophyta</taxon>
        <taxon>Magnoliopsida</taxon>
        <taxon>eudicotyledons</taxon>
        <taxon>Gunneridae</taxon>
        <taxon>Pentapetalae</taxon>
        <taxon>asterids</taxon>
        <taxon>campanulids</taxon>
        <taxon>Apiales</taxon>
        <taxon>Apiaceae</taxon>
        <taxon>Apioideae</taxon>
        <taxon>apioid superclade</taxon>
        <taxon>Tordylieae</taxon>
        <taxon>Tordyliinae</taxon>
        <taxon>Heracleum</taxon>
    </lineage>
</organism>
<reference evidence="2" key="1">
    <citation type="submission" date="2023-02" db="EMBL/GenBank/DDBJ databases">
        <title>Genome of toxic invasive species Heracleum sosnowskyi carries increased number of genes despite the absence of recent whole-genome duplications.</title>
        <authorList>
            <person name="Schelkunov M."/>
            <person name="Shtratnikova V."/>
            <person name="Makarenko M."/>
            <person name="Klepikova A."/>
            <person name="Omelchenko D."/>
            <person name="Novikova G."/>
            <person name="Obukhova E."/>
            <person name="Bogdanov V."/>
            <person name="Penin A."/>
            <person name="Logacheva M."/>
        </authorList>
    </citation>
    <scope>NUCLEOTIDE SEQUENCE</scope>
    <source>
        <strain evidence="2">Hsosn_3</strain>
        <tissue evidence="2">Leaf</tissue>
    </source>
</reference>
<dbReference type="PANTHER" id="PTHR31672:SF13">
    <property type="entry name" value="F-BOX PROTEIN CPR30-LIKE"/>
    <property type="match status" value="1"/>
</dbReference>